<reference evidence="1 2" key="1">
    <citation type="submission" date="2017-11" db="EMBL/GenBank/DDBJ databases">
        <title>Draft Genome Sequence of Sporolactobacillus inulinus NBRC 111894 Isolated from Koso, a Japanese Sugar-Vegetable Fermented Beverage.</title>
        <authorList>
            <person name="Chiou T.Y."/>
            <person name="Oshima K."/>
            <person name="Suda W."/>
            <person name="Hattori M."/>
            <person name="Takahashi T."/>
        </authorList>
    </citation>
    <scope>NUCLEOTIDE SEQUENCE [LARGE SCALE GENOMIC DNA]</scope>
    <source>
        <strain evidence="1 2">NBRC111894</strain>
    </source>
</reference>
<accession>A0A4Y1ZF50</accession>
<sequence>MSFRTLVIFSYFKRLIAERDLSNEEKHTGYFSKLRLDDDDQLVEKLDWEIKSQTAQLSQALQQSENQSELFLKLRDYINLQLPQMA</sequence>
<dbReference type="Proteomes" id="UP000319716">
    <property type="component" value="Unassembled WGS sequence"/>
</dbReference>
<name>A0A4Y1ZF50_9BACL</name>
<comment type="caution">
    <text evidence="1">The sequence shown here is derived from an EMBL/GenBank/DDBJ whole genome shotgun (WGS) entry which is preliminary data.</text>
</comment>
<evidence type="ECO:0000313" key="1">
    <source>
        <dbReference type="EMBL" id="GAY77796.1"/>
    </source>
</evidence>
<organism evidence="1 2">
    <name type="scientific">Sporolactobacillus inulinus</name>
    <dbReference type="NCBI Taxonomy" id="2078"/>
    <lineage>
        <taxon>Bacteria</taxon>
        <taxon>Bacillati</taxon>
        <taxon>Bacillota</taxon>
        <taxon>Bacilli</taxon>
        <taxon>Bacillales</taxon>
        <taxon>Sporolactobacillaceae</taxon>
        <taxon>Sporolactobacillus</taxon>
    </lineage>
</organism>
<dbReference type="AlphaFoldDB" id="A0A4Y1ZF50"/>
<proteinExistence type="predicted"/>
<gene>
    <name evidence="1" type="ORF">NBRC111894_3350</name>
</gene>
<dbReference type="EMBL" id="BEXB01000033">
    <property type="protein sequence ID" value="GAY77796.1"/>
    <property type="molecule type" value="Genomic_DNA"/>
</dbReference>
<protein>
    <submittedName>
        <fullName evidence="1">Uncharacterized protein</fullName>
    </submittedName>
</protein>
<evidence type="ECO:0000313" key="2">
    <source>
        <dbReference type="Proteomes" id="UP000319716"/>
    </source>
</evidence>